<name>A0AAN2A2A8_RHIRH</name>
<accession>A0AAN2A2A8</accession>
<sequence>MTDDFNMRLNGMSGISGMVIGGYMFRGITLR</sequence>
<dbReference type="AlphaFoldDB" id="A0AAN2A2A8"/>
<dbReference type="EMBL" id="CAICSX020000001">
    <property type="protein sequence ID" value="CAD0211849.1"/>
    <property type="molecule type" value="Genomic_DNA"/>
</dbReference>
<keyword evidence="1" id="KW-1133">Transmembrane helix</keyword>
<evidence type="ECO:0000313" key="3">
    <source>
        <dbReference type="Proteomes" id="UP000528185"/>
    </source>
</evidence>
<gene>
    <name evidence="2" type="ORF">AGRHK599_LOCUS1592</name>
</gene>
<protein>
    <submittedName>
        <fullName evidence="2">Uncharacterized protein</fullName>
    </submittedName>
</protein>
<feature type="transmembrane region" description="Helical" evidence="1">
    <location>
        <begin position="12"/>
        <end position="29"/>
    </location>
</feature>
<keyword evidence="1" id="KW-0472">Membrane</keyword>
<evidence type="ECO:0000313" key="2">
    <source>
        <dbReference type="EMBL" id="CAD0211849.1"/>
    </source>
</evidence>
<organism evidence="2 3">
    <name type="scientific">Rhizobium rhizogenes</name>
    <name type="common">Agrobacterium rhizogenes</name>
    <dbReference type="NCBI Taxonomy" id="359"/>
    <lineage>
        <taxon>Bacteria</taxon>
        <taxon>Pseudomonadati</taxon>
        <taxon>Pseudomonadota</taxon>
        <taxon>Alphaproteobacteria</taxon>
        <taxon>Hyphomicrobiales</taxon>
        <taxon>Rhizobiaceae</taxon>
        <taxon>Rhizobium/Agrobacterium group</taxon>
        <taxon>Rhizobium</taxon>
    </lineage>
</organism>
<keyword evidence="1" id="KW-0812">Transmembrane</keyword>
<comment type="caution">
    <text evidence="2">The sequence shown here is derived from an EMBL/GenBank/DDBJ whole genome shotgun (WGS) entry which is preliminary data.</text>
</comment>
<reference evidence="2 3" key="1">
    <citation type="submission" date="2020-06" db="EMBL/GenBank/DDBJ databases">
        <authorList>
            <person name="De Coninck B."/>
            <person name="Ibrahim H."/>
        </authorList>
    </citation>
    <scope>NUCLEOTIDE SEQUENCE [LARGE SCALE GENOMIC DNA]</scope>
    <source>
        <strain evidence="2">Ag_rhizogenes_K599</strain>
    </source>
</reference>
<proteinExistence type="predicted"/>
<evidence type="ECO:0000256" key="1">
    <source>
        <dbReference type="SAM" id="Phobius"/>
    </source>
</evidence>
<dbReference type="Proteomes" id="UP000528185">
    <property type="component" value="Unassembled WGS sequence"/>
</dbReference>